<dbReference type="GO" id="GO:0022857">
    <property type="term" value="F:transmembrane transporter activity"/>
    <property type="evidence" value="ECO:0007669"/>
    <property type="project" value="InterPro"/>
</dbReference>
<reference evidence="8 9" key="1">
    <citation type="journal article" date="2023" name="IMA Fungus">
        <title>Comparative genomic study of the Penicillium genus elucidates a diverse pangenome and 15 lateral gene transfer events.</title>
        <authorList>
            <person name="Petersen C."/>
            <person name="Sorensen T."/>
            <person name="Nielsen M.R."/>
            <person name="Sondergaard T.E."/>
            <person name="Sorensen J.L."/>
            <person name="Fitzpatrick D.A."/>
            <person name="Frisvad J.C."/>
            <person name="Nielsen K.L."/>
        </authorList>
    </citation>
    <scope>NUCLEOTIDE SEQUENCE [LARGE SCALE GENOMIC DNA]</scope>
    <source>
        <strain evidence="8 9">IBT 35679</strain>
    </source>
</reference>
<accession>A0AAD6D462</accession>
<name>A0AAD6D462_9EURO</name>
<protein>
    <submittedName>
        <fullName evidence="8">Chloramphenicol resistance protein</fullName>
    </submittedName>
</protein>
<dbReference type="Proteomes" id="UP001220324">
    <property type="component" value="Unassembled WGS sequence"/>
</dbReference>
<organism evidence="8 9">
    <name type="scientific">Penicillium frequentans</name>
    <dbReference type="NCBI Taxonomy" id="3151616"/>
    <lineage>
        <taxon>Eukaryota</taxon>
        <taxon>Fungi</taxon>
        <taxon>Dikarya</taxon>
        <taxon>Ascomycota</taxon>
        <taxon>Pezizomycotina</taxon>
        <taxon>Eurotiomycetes</taxon>
        <taxon>Eurotiomycetidae</taxon>
        <taxon>Eurotiales</taxon>
        <taxon>Aspergillaceae</taxon>
        <taxon>Penicillium</taxon>
    </lineage>
</organism>
<evidence type="ECO:0000256" key="2">
    <source>
        <dbReference type="ARBA" id="ARBA00022448"/>
    </source>
</evidence>
<dbReference type="GO" id="GO:0042908">
    <property type="term" value="P:xenobiotic transport"/>
    <property type="evidence" value="ECO:0007669"/>
    <property type="project" value="UniProtKB-ARBA"/>
</dbReference>
<dbReference type="SUPFAM" id="SSF103473">
    <property type="entry name" value="MFS general substrate transporter"/>
    <property type="match status" value="1"/>
</dbReference>
<sequence length="184" mass="19691">MPTTENATDDAPVDRPNDMAERHSVFTAVEKWSIVAMVSYAAWFSTLSSFIYYPAIPAISKALGVSIDKINLTITAYMAIASIAPALVGDAADILGRRPVYILTLSGYFAANLAIALTRSYAALLCLRIIQALCISGIYSSFYPDCTVDIHPQFLGTFSIAYGVVTDLAAPAERGSFASLVSFA</sequence>
<evidence type="ECO:0000259" key="7">
    <source>
        <dbReference type="PROSITE" id="PS50850"/>
    </source>
</evidence>
<evidence type="ECO:0000256" key="6">
    <source>
        <dbReference type="SAM" id="Phobius"/>
    </source>
</evidence>
<feature type="transmembrane region" description="Helical" evidence="6">
    <location>
        <begin position="125"/>
        <end position="143"/>
    </location>
</feature>
<dbReference type="InterPro" id="IPR005829">
    <property type="entry name" value="Sugar_transporter_CS"/>
</dbReference>
<evidence type="ECO:0000256" key="3">
    <source>
        <dbReference type="ARBA" id="ARBA00022692"/>
    </source>
</evidence>
<evidence type="ECO:0000256" key="4">
    <source>
        <dbReference type="ARBA" id="ARBA00022989"/>
    </source>
</evidence>
<feature type="transmembrane region" description="Helical" evidence="6">
    <location>
        <begin position="100"/>
        <end position="118"/>
    </location>
</feature>
<dbReference type="GO" id="GO:0005886">
    <property type="term" value="C:plasma membrane"/>
    <property type="evidence" value="ECO:0007669"/>
    <property type="project" value="TreeGrafter"/>
</dbReference>
<dbReference type="GO" id="GO:0140115">
    <property type="term" value="P:export across plasma membrane"/>
    <property type="evidence" value="ECO:0007669"/>
    <property type="project" value="UniProtKB-ARBA"/>
</dbReference>
<evidence type="ECO:0000313" key="9">
    <source>
        <dbReference type="Proteomes" id="UP001220324"/>
    </source>
</evidence>
<feature type="transmembrane region" description="Helical" evidence="6">
    <location>
        <begin position="67"/>
        <end position="88"/>
    </location>
</feature>
<comment type="caution">
    <text evidence="8">The sequence shown here is derived from an EMBL/GenBank/DDBJ whole genome shotgun (WGS) entry which is preliminary data.</text>
</comment>
<comment type="subcellular location">
    <subcellularLocation>
        <location evidence="1">Membrane</location>
        <topology evidence="1">Multi-pass membrane protein</topology>
    </subcellularLocation>
</comment>
<dbReference type="EMBL" id="JAQIZZ010000002">
    <property type="protein sequence ID" value="KAJ5553327.1"/>
    <property type="molecule type" value="Genomic_DNA"/>
</dbReference>
<keyword evidence="3 6" id="KW-0812">Transmembrane</keyword>
<evidence type="ECO:0000256" key="5">
    <source>
        <dbReference type="ARBA" id="ARBA00023136"/>
    </source>
</evidence>
<dbReference type="InterPro" id="IPR036259">
    <property type="entry name" value="MFS_trans_sf"/>
</dbReference>
<keyword evidence="2" id="KW-0813">Transport</keyword>
<dbReference type="Gene3D" id="1.20.1720.10">
    <property type="entry name" value="Multidrug resistance protein D"/>
    <property type="match status" value="1"/>
</dbReference>
<evidence type="ECO:0000313" key="8">
    <source>
        <dbReference type="EMBL" id="KAJ5553327.1"/>
    </source>
</evidence>
<keyword evidence="5 6" id="KW-0472">Membrane</keyword>
<dbReference type="InterPro" id="IPR011701">
    <property type="entry name" value="MFS"/>
</dbReference>
<keyword evidence="4 6" id="KW-1133">Transmembrane helix</keyword>
<proteinExistence type="predicted"/>
<dbReference type="AlphaFoldDB" id="A0AAD6D462"/>
<keyword evidence="9" id="KW-1185">Reference proteome</keyword>
<dbReference type="PANTHER" id="PTHR23502">
    <property type="entry name" value="MAJOR FACILITATOR SUPERFAMILY"/>
    <property type="match status" value="1"/>
</dbReference>
<dbReference type="Pfam" id="PF07690">
    <property type="entry name" value="MFS_1"/>
    <property type="match status" value="1"/>
</dbReference>
<dbReference type="PROSITE" id="PS00216">
    <property type="entry name" value="SUGAR_TRANSPORT_1"/>
    <property type="match status" value="1"/>
</dbReference>
<dbReference type="PANTHER" id="PTHR23502:SF51">
    <property type="entry name" value="QUINIDINE RESISTANCE PROTEIN 1-RELATED"/>
    <property type="match status" value="1"/>
</dbReference>
<feature type="transmembrane region" description="Helical" evidence="6">
    <location>
        <begin position="32"/>
        <end position="55"/>
    </location>
</feature>
<feature type="domain" description="Major facilitator superfamily (MFS) profile" evidence="7">
    <location>
        <begin position="34"/>
        <end position="184"/>
    </location>
</feature>
<dbReference type="InterPro" id="IPR020846">
    <property type="entry name" value="MFS_dom"/>
</dbReference>
<gene>
    <name evidence="8" type="ORF">N7494_002705</name>
</gene>
<dbReference type="PROSITE" id="PS50850">
    <property type="entry name" value="MFS"/>
    <property type="match status" value="1"/>
</dbReference>
<evidence type="ECO:0000256" key="1">
    <source>
        <dbReference type="ARBA" id="ARBA00004141"/>
    </source>
</evidence>